<proteinExistence type="predicted"/>
<gene>
    <name evidence="1" type="ORF">CVS89_00475</name>
</gene>
<dbReference type="Proteomes" id="UP000594571">
    <property type="component" value="Chromosome"/>
</dbReference>
<accession>A0A7S9WXC2</accession>
<name>A0A7S9WXC2_9BACT</name>
<dbReference type="RefSeq" id="WP_148789455.1">
    <property type="nucleotide sequence ID" value="NZ_CABPTT010000001.1"/>
</dbReference>
<evidence type="ECO:0000313" key="1">
    <source>
        <dbReference type="EMBL" id="QPH96789.1"/>
    </source>
</evidence>
<reference evidence="1 2" key="1">
    <citation type="journal article" date="2018" name="Emerg. Microbes Infect.">
        <title>Genomic analysis of oral Campylobacter concisus strains identified a potential bacterial molecular marker associated with active Crohn's disease.</title>
        <authorList>
            <person name="Liu F."/>
            <person name="Ma R."/>
            <person name="Tay C.Y.A."/>
            <person name="Octavia S."/>
            <person name="Lan R."/>
            <person name="Chung H.K.L."/>
            <person name="Riordan S.M."/>
            <person name="Grimm M.C."/>
            <person name="Leong R.W."/>
            <person name="Tanaka M.M."/>
            <person name="Connor S."/>
            <person name="Zhang L."/>
        </authorList>
    </citation>
    <scope>NUCLEOTIDE SEQUENCE [LARGE SCALE GENOMIC DNA]</scope>
    <source>
        <strain evidence="1 2">H16O-S1</strain>
    </source>
</reference>
<dbReference type="EMBL" id="CP049263">
    <property type="protein sequence ID" value="QPH96789.1"/>
    <property type="molecule type" value="Genomic_DNA"/>
</dbReference>
<organism evidence="1 2">
    <name type="scientific">Campylobacter concisus</name>
    <dbReference type="NCBI Taxonomy" id="199"/>
    <lineage>
        <taxon>Bacteria</taxon>
        <taxon>Pseudomonadati</taxon>
        <taxon>Campylobacterota</taxon>
        <taxon>Epsilonproteobacteria</taxon>
        <taxon>Campylobacterales</taxon>
        <taxon>Campylobacteraceae</taxon>
        <taxon>Campylobacter</taxon>
    </lineage>
</organism>
<sequence length="235" mass="28210">MKYKIIKSDSDGWSFNDDVELIRNFGLDDDDTFLKFLIQIPNITKIDILEYFELAILELCYFYEPDISRNYYIHEELDKKFGENSPNATYASEFYAVMGQLFLAGFIDFGIEDGNLDELGTDFDTNLSKIDLDMTLYEKWIYFRNNYFYNKKIYKSGFDKDEYENIKFLFKDMWRHPCTWLAYMPWICITKNGEKYLKEVLYPKIYNKYKNIEIEIDDNGEILWQGVTELDQETT</sequence>
<reference evidence="1 2" key="2">
    <citation type="journal article" date="2020" name="Microb. Genom.">
        <title>Analysis of complete Campylobacter concisus genomes identifies genomospecies features, secretion systems and novel plasmids and their association with severe ulcerative colitis.</title>
        <authorList>
            <person name="Liu F."/>
            <person name="Chen S."/>
            <person name="Luu L.D.W."/>
            <person name="Lee S.A."/>
            <person name="Tay A.C.Y."/>
            <person name="Wu R."/>
            <person name="Riordan S.M."/>
            <person name="Lan R."/>
            <person name="Liu L."/>
            <person name="Zhang L."/>
        </authorList>
    </citation>
    <scope>NUCLEOTIDE SEQUENCE [LARGE SCALE GENOMIC DNA]</scope>
    <source>
        <strain evidence="1 2">H16O-S1</strain>
    </source>
</reference>
<evidence type="ECO:0000313" key="2">
    <source>
        <dbReference type="Proteomes" id="UP000594571"/>
    </source>
</evidence>
<protein>
    <submittedName>
        <fullName evidence="1">Uncharacterized protein</fullName>
    </submittedName>
</protein>
<dbReference type="AlphaFoldDB" id="A0A7S9WXC2"/>